<reference evidence="6 7" key="1">
    <citation type="submission" date="2023-10" db="EMBL/GenBank/DDBJ databases">
        <title>Holzapfeliella saturejae sp. nov. isolated from Satureja montana flowers.</title>
        <authorList>
            <person name="Alcantara C."/>
            <person name="Zuniga M."/>
            <person name="Landete J.M."/>
            <person name="Monedero V."/>
        </authorList>
    </citation>
    <scope>NUCLEOTIDE SEQUENCE [LARGE SCALE GENOMIC DNA]</scope>
    <source>
        <strain evidence="6 7">He02</strain>
    </source>
</reference>
<dbReference type="InterPro" id="IPR018508">
    <property type="entry name" value="3-dehydroquinate_DH_AS"/>
</dbReference>
<organism evidence="6 7">
    <name type="scientific">Holzapfeliella saturejae</name>
    <dbReference type="NCBI Taxonomy" id="3082953"/>
    <lineage>
        <taxon>Bacteria</taxon>
        <taxon>Bacillati</taxon>
        <taxon>Bacillota</taxon>
        <taxon>Bacilli</taxon>
        <taxon>Lactobacillales</taxon>
        <taxon>Lactobacillaceae</taxon>
        <taxon>Holzapfeliella</taxon>
    </lineage>
</organism>
<comment type="catalytic activity">
    <reaction evidence="1 5">
        <text>3-dehydroquinate = 3-dehydroshikimate + H2O</text>
        <dbReference type="Rhea" id="RHEA:21096"/>
        <dbReference type="ChEBI" id="CHEBI:15377"/>
        <dbReference type="ChEBI" id="CHEBI:16630"/>
        <dbReference type="ChEBI" id="CHEBI:32364"/>
        <dbReference type="EC" id="4.2.1.10"/>
    </reaction>
</comment>
<comment type="similarity">
    <text evidence="5">Belongs to the type-I 3-dehydroquinase family.</text>
</comment>
<comment type="function">
    <text evidence="5">Involved in the third step of the chorismate pathway, which leads to the biosynthesis of aromatic amino acids. Catalyzes the cis-dehydration of 3-dehydroquinate (DHQ) and introduces the first double bond of the aromatic ring to yield 3-dehydroshikimate.</text>
</comment>
<keyword evidence="7" id="KW-1185">Reference proteome</keyword>
<evidence type="ECO:0000313" key="7">
    <source>
        <dbReference type="Proteomes" id="UP001377804"/>
    </source>
</evidence>
<dbReference type="Proteomes" id="UP001377804">
    <property type="component" value="Unassembled WGS sequence"/>
</dbReference>
<feature type="binding site" evidence="5">
    <location>
        <begin position="35"/>
        <end position="37"/>
    </location>
    <ligand>
        <name>3-dehydroquinate</name>
        <dbReference type="ChEBI" id="CHEBI:32364"/>
    </ligand>
</feature>
<feature type="active site" description="Proton donor/acceptor" evidence="5">
    <location>
        <position position="131"/>
    </location>
</feature>
<dbReference type="SUPFAM" id="SSF51569">
    <property type="entry name" value="Aldolase"/>
    <property type="match status" value="1"/>
</dbReference>
<evidence type="ECO:0000256" key="4">
    <source>
        <dbReference type="ARBA" id="ARBA00023270"/>
    </source>
</evidence>
<dbReference type="EMBL" id="JAWMWG010000005">
    <property type="protein sequence ID" value="MEJ6348978.1"/>
    <property type="molecule type" value="Genomic_DNA"/>
</dbReference>
<feature type="binding site" evidence="5">
    <location>
        <position position="221"/>
    </location>
    <ligand>
        <name>3-dehydroquinate</name>
        <dbReference type="ChEBI" id="CHEBI:32364"/>
    </ligand>
</feature>
<evidence type="ECO:0000313" key="6">
    <source>
        <dbReference type="EMBL" id="MEJ6348978.1"/>
    </source>
</evidence>
<evidence type="ECO:0000256" key="5">
    <source>
        <dbReference type="HAMAP-Rule" id="MF_00214"/>
    </source>
</evidence>
<dbReference type="GO" id="GO:0003855">
    <property type="term" value="F:3-dehydroquinate dehydratase activity"/>
    <property type="evidence" value="ECO:0007669"/>
    <property type="project" value="UniProtKB-EC"/>
</dbReference>
<feature type="binding site" evidence="5">
    <location>
        <position position="200"/>
    </location>
    <ligand>
        <name>3-dehydroquinate</name>
        <dbReference type="ChEBI" id="CHEBI:32364"/>
    </ligand>
</feature>
<dbReference type="RefSeq" id="WP_339970484.1">
    <property type="nucleotide sequence ID" value="NZ_JAWMWG010000005.1"/>
</dbReference>
<dbReference type="Gene3D" id="3.20.20.70">
    <property type="entry name" value="Aldolase class I"/>
    <property type="match status" value="1"/>
</dbReference>
<protein>
    <recommendedName>
        <fullName evidence="5">3-dehydroquinate dehydratase</fullName>
        <shortName evidence="5">3-dehydroquinase</shortName>
        <ecNumber evidence="5">4.2.1.10</ecNumber>
    </recommendedName>
    <alternativeName>
        <fullName evidence="5">Type I DHQase</fullName>
    </alternativeName>
    <alternativeName>
        <fullName evidence="5">Type I dehydroquinase</fullName>
        <shortName evidence="5">DHQ1</shortName>
    </alternativeName>
</protein>
<dbReference type="NCBIfam" id="TIGR01093">
    <property type="entry name" value="aroD"/>
    <property type="match status" value="1"/>
</dbReference>
<proteinExistence type="inferred from homology"/>
<keyword evidence="3 5" id="KW-0456">Lyase</keyword>
<dbReference type="CDD" id="cd00502">
    <property type="entry name" value="DHQase_I"/>
    <property type="match status" value="1"/>
</dbReference>
<evidence type="ECO:0000256" key="2">
    <source>
        <dbReference type="ARBA" id="ARBA00023141"/>
    </source>
</evidence>
<dbReference type="InterPro" id="IPR001381">
    <property type="entry name" value="DHquinase_I"/>
</dbReference>
<name>A0ABU8SJ91_9LACO</name>
<dbReference type="PANTHER" id="PTHR43699:SF1">
    <property type="entry name" value="3-DEHYDROQUINATE DEHYDRATASE"/>
    <property type="match status" value="1"/>
</dbReference>
<comment type="caution">
    <text evidence="5">Lacks conserved residue(s) required for the propagation of feature annotation.</text>
</comment>
<comment type="subunit">
    <text evidence="5">Homodimer.</text>
</comment>
<feature type="binding site" evidence="5">
    <location>
        <position position="70"/>
    </location>
    <ligand>
        <name>3-dehydroquinate</name>
        <dbReference type="ChEBI" id="CHEBI:32364"/>
    </ligand>
</feature>
<keyword evidence="4 5" id="KW-0704">Schiff base</keyword>
<dbReference type="InterPro" id="IPR013785">
    <property type="entry name" value="Aldolase_TIM"/>
</dbReference>
<feature type="active site" description="Schiff-base intermediate with substrate" evidence="5">
    <location>
        <position position="158"/>
    </location>
</feature>
<feature type="binding site" evidence="5">
    <location>
        <position position="225"/>
    </location>
    <ligand>
        <name>3-dehydroquinate</name>
        <dbReference type="ChEBI" id="CHEBI:32364"/>
    </ligand>
</feature>
<evidence type="ECO:0000256" key="1">
    <source>
        <dbReference type="ARBA" id="ARBA00001864"/>
    </source>
</evidence>
<dbReference type="Pfam" id="PF01487">
    <property type="entry name" value="DHquinase_I"/>
    <property type="match status" value="1"/>
</dbReference>
<dbReference type="HAMAP" id="MF_00214">
    <property type="entry name" value="AroD"/>
    <property type="match status" value="1"/>
</dbReference>
<evidence type="ECO:0000256" key="3">
    <source>
        <dbReference type="ARBA" id="ARBA00023239"/>
    </source>
</evidence>
<keyword evidence="2 5" id="KW-0057">Aromatic amino acid biosynthesis</keyword>
<dbReference type="InterPro" id="IPR050146">
    <property type="entry name" value="Type-I_3-dehydroquinase"/>
</dbReference>
<comment type="caution">
    <text evidence="6">The sequence shown here is derived from an EMBL/GenBank/DDBJ whole genome shotgun (WGS) entry which is preliminary data.</text>
</comment>
<dbReference type="EC" id="4.2.1.10" evidence="5"/>
<dbReference type="PROSITE" id="PS01028">
    <property type="entry name" value="DEHYDROQUINASE_I"/>
    <property type="match status" value="1"/>
</dbReference>
<dbReference type="PANTHER" id="PTHR43699">
    <property type="entry name" value="3-DEHYDROQUINATE DEHYDRATASE"/>
    <property type="match status" value="1"/>
</dbReference>
<keyword evidence="5" id="KW-0028">Amino-acid biosynthesis</keyword>
<accession>A0ABU8SJ91</accession>
<comment type="pathway">
    <text evidence="5">Metabolic intermediate biosynthesis; chorismate biosynthesis; chorismate from D-erythrose 4-phosphate and phosphoenolpyruvate: step 3/7.</text>
</comment>
<gene>
    <name evidence="5 6" type="primary">aroD</name>
    <name evidence="6" type="ORF">R4Y45_07065</name>
</gene>
<sequence length="239" mass="26926">MKDKVKIVAPIIGRNWAELKQQLLLVQSNKPDLIEWRIDTLESLPNENQLVKFIQLIKGHTSLPLLATFRTATEGGNLEISDKLYIELLLALCQNPVISFLDIEVRINKNEILPIIKRAQHNKIKVITSYHNFGCTPTNDELYHKISRMLEVKPDIAKLAVMPHNASDVLRLMTFSCDISQKIAPKLVTMAMGNLGKVTRVTPELTHSFLTFAALDEQSASAPGQLQIDQARNIIEELN</sequence>